<keyword evidence="11 17" id="KW-0472">Membrane</keyword>
<dbReference type="EC" id="7.6.2.1" evidence="17"/>
<dbReference type="InterPro" id="IPR018303">
    <property type="entry name" value="ATPase_P-typ_P_site"/>
</dbReference>
<dbReference type="Gene3D" id="2.70.150.10">
    <property type="entry name" value="Calcium-transporting ATPase, cytoplasmic transduction domain A"/>
    <property type="match status" value="1"/>
</dbReference>
<evidence type="ECO:0000256" key="18">
    <source>
        <dbReference type="SAM" id="MobiDB-lite"/>
    </source>
</evidence>
<dbReference type="Gene3D" id="3.40.1110.10">
    <property type="entry name" value="Calcium-transporting ATPase, cytoplasmic domain N"/>
    <property type="match status" value="1"/>
</dbReference>
<dbReference type="PANTHER" id="PTHR24092:SF174">
    <property type="entry name" value="PHOSPHOLIPID-TRANSPORTING ATPASE DNF3-RELATED"/>
    <property type="match status" value="1"/>
</dbReference>
<feature type="transmembrane region" description="Helical" evidence="17">
    <location>
        <begin position="410"/>
        <end position="428"/>
    </location>
</feature>
<comment type="cofactor">
    <cofactor evidence="16">
        <name>Mg(2+)</name>
        <dbReference type="ChEBI" id="CHEBI:18420"/>
    </cofactor>
</comment>
<feature type="binding site" evidence="15">
    <location>
        <position position="947"/>
    </location>
    <ligand>
        <name>ATP</name>
        <dbReference type="ChEBI" id="CHEBI:30616"/>
    </ligand>
</feature>
<evidence type="ECO:0000259" key="21">
    <source>
        <dbReference type="Pfam" id="PF16212"/>
    </source>
</evidence>
<feature type="binding site" evidence="15">
    <location>
        <position position="608"/>
    </location>
    <ligand>
        <name>ATP</name>
        <dbReference type="ChEBI" id="CHEBI:30616"/>
    </ligand>
</feature>
<feature type="binding site" evidence="15">
    <location>
        <position position="971"/>
    </location>
    <ligand>
        <name>ATP</name>
        <dbReference type="ChEBI" id="CHEBI:30616"/>
    </ligand>
</feature>
<name>A0A4P7NCI6_PYROR</name>
<dbReference type="GO" id="GO:0032456">
    <property type="term" value="P:endocytic recycling"/>
    <property type="evidence" value="ECO:0007669"/>
    <property type="project" value="TreeGrafter"/>
</dbReference>
<feature type="compositionally biased region" description="Basic and acidic residues" evidence="18">
    <location>
        <begin position="1268"/>
        <end position="1279"/>
    </location>
</feature>
<feature type="transmembrane region" description="Helical" evidence="17">
    <location>
        <begin position="454"/>
        <end position="473"/>
    </location>
</feature>
<feature type="transmembrane region" description="Helical" evidence="17">
    <location>
        <begin position="1108"/>
        <end position="1129"/>
    </location>
</feature>
<dbReference type="Gene3D" id="3.40.50.1000">
    <property type="entry name" value="HAD superfamily/HAD-like"/>
    <property type="match status" value="1"/>
</dbReference>
<dbReference type="PROSITE" id="PS00154">
    <property type="entry name" value="ATPASE_E1_E2"/>
    <property type="match status" value="1"/>
</dbReference>
<dbReference type="InterPro" id="IPR006539">
    <property type="entry name" value="P-type_ATPase_IV"/>
</dbReference>
<dbReference type="SUPFAM" id="SSF81653">
    <property type="entry name" value="Calcium ATPase, transduction domain A"/>
    <property type="match status" value="1"/>
</dbReference>
<feature type="binding site" evidence="15">
    <location>
        <position position="941"/>
    </location>
    <ligand>
        <name>ATP</name>
        <dbReference type="ChEBI" id="CHEBI:30616"/>
    </ligand>
</feature>
<evidence type="ECO:0000256" key="8">
    <source>
        <dbReference type="ARBA" id="ARBA00022842"/>
    </source>
</evidence>
<feature type="binding site" evidence="15">
    <location>
        <position position="518"/>
    </location>
    <ligand>
        <name>ATP</name>
        <dbReference type="ChEBI" id="CHEBI:30616"/>
    </ligand>
</feature>
<dbReference type="EMBL" id="CP034206">
    <property type="protein sequence ID" value="QBZ59146.1"/>
    <property type="molecule type" value="Genomic_DNA"/>
</dbReference>
<feature type="transmembrane region" description="Helical" evidence="17">
    <location>
        <begin position="1058"/>
        <end position="1078"/>
    </location>
</feature>
<feature type="binding site" evidence="15">
    <location>
        <position position="853"/>
    </location>
    <ligand>
        <name>ATP</name>
        <dbReference type="ChEBI" id="CHEBI:30616"/>
    </ligand>
</feature>
<gene>
    <name evidence="22" type="ORF">PoMZ_04106</name>
</gene>
<dbReference type="InterPro" id="IPR059000">
    <property type="entry name" value="ATPase_P-type_domA"/>
</dbReference>
<keyword evidence="7 15" id="KW-0067">ATP-binding</keyword>
<dbReference type="SUPFAM" id="SSF81660">
    <property type="entry name" value="Metal cation-transporting ATPase, ATP-binding domain N"/>
    <property type="match status" value="1"/>
</dbReference>
<comment type="subcellular location">
    <subcellularLocation>
        <location evidence="2">Endomembrane system</location>
    </subcellularLocation>
    <subcellularLocation>
        <location evidence="1 17">Membrane</location>
        <topology evidence="1 17">Multi-pass membrane protein</topology>
    </subcellularLocation>
</comment>
<dbReference type="Pfam" id="PF00122">
    <property type="entry name" value="E1-E2_ATPase"/>
    <property type="match status" value="1"/>
</dbReference>
<evidence type="ECO:0000256" key="15">
    <source>
        <dbReference type="PIRSR" id="PIRSR606539-2"/>
    </source>
</evidence>
<dbReference type="Pfam" id="PF13246">
    <property type="entry name" value="Cation_ATPase"/>
    <property type="match status" value="1"/>
</dbReference>
<evidence type="ECO:0000256" key="6">
    <source>
        <dbReference type="ARBA" id="ARBA00022741"/>
    </source>
</evidence>
<evidence type="ECO:0000256" key="1">
    <source>
        <dbReference type="ARBA" id="ARBA00004141"/>
    </source>
</evidence>
<evidence type="ECO:0000256" key="14">
    <source>
        <dbReference type="PIRSR" id="PIRSR606539-1"/>
    </source>
</evidence>
<evidence type="ECO:0000256" key="3">
    <source>
        <dbReference type="ARBA" id="ARBA00008109"/>
    </source>
</evidence>
<dbReference type="Pfam" id="PF16209">
    <property type="entry name" value="PhoLip_ATPase_N"/>
    <property type="match status" value="1"/>
</dbReference>
<dbReference type="GO" id="GO:0005886">
    <property type="term" value="C:plasma membrane"/>
    <property type="evidence" value="ECO:0007669"/>
    <property type="project" value="TreeGrafter"/>
</dbReference>
<dbReference type="InterPro" id="IPR023299">
    <property type="entry name" value="ATPase_P-typ_cyto_dom_N"/>
</dbReference>
<feature type="binding site" evidence="15">
    <location>
        <position position="656"/>
    </location>
    <ligand>
        <name>ATP</name>
        <dbReference type="ChEBI" id="CHEBI:30616"/>
    </ligand>
</feature>
<evidence type="ECO:0000256" key="9">
    <source>
        <dbReference type="ARBA" id="ARBA00022967"/>
    </source>
</evidence>
<feature type="domain" description="P-type ATPase C-terminal" evidence="21">
    <location>
        <begin position="994"/>
        <end position="1245"/>
    </location>
</feature>
<dbReference type="InterPro" id="IPR023214">
    <property type="entry name" value="HAD_sf"/>
</dbReference>
<feature type="domain" description="P-type ATPase A" evidence="19">
    <location>
        <begin position="251"/>
        <end position="336"/>
    </location>
</feature>
<feature type="binding site" evidence="15">
    <location>
        <position position="972"/>
    </location>
    <ligand>
        <name>ATP</name>
        <dbReference type="ChEBI" id="CHEBI:30616"/>
    </ligand>
</feature>
<accession>A0A4P7NCI6</accession>
<evidence type="ECO:0000259" key="19">
    <source>
        <dbReference type="Pfam" id="PF00122"/>
    </source>
</evidence>
<feature type="binding site" evidence="15">
    <location>
        <position position="679"/>
    </location>
    <ligand>
        <name>ATP</name>
        <dbReference type="ChEBI" id="CHEBI:30616"/>
    </ligand>
</feature>
<feature type="compositionally biased region" description="Basic and acidic residues" evidence="18">
    <location>
        <begin position="239"/>
        <end position="248"/>
    </location>
</feature>
<feature type="binding site" evidence="15">
    <location>
        <position position="519"/>
    </location>
    <ligand>
        <name>ATP</name>
        <dbReference type="ChEBI" id="CHEBI:30616"/>
    </ligand>
</feature>
<sequence>MAPPLQAIGGDTRVPAQRQTRRRHLRIADAIHGTSDSASAIWRRYVSANLERVAAAIPSFHRSIPPSRDGRQVPLSARWRDGVELRDERTGKPYISNFIRSSRYTIWDFLPRQLVFQFMKIANFYFLIIAILQLIPGLSPVASYTTGAPLIVFVAFSMAKEGYDDYRRYKLDLVENRSSAWVLDPNGVVKSRLERSKKGKIGVKRPSKRERTDDEAGQDFGDGTELRQIGEGDQAGGSKQDRHTDHHSTARQNIWSHVQWQDIRVGDVVRLQRDEQVPADLVLLSASGTNGIAYIDTMALDGETNLKSKQACPLLAKRCGTVAGICHCDATVIAEDPNLDIYSFDGSVRVGDKTMPLTRDQVVFRGSTMRNTREAYGLVINSGEECKIRMNAHKSVRAKHPAMQAVTNRIVLLLIVVLVMLAVGLKIGNDEFEAEFGPTNWYMFGVRLSISEQVFGFIILLNTLIPLSLYISLEAIKIGQLYMLQDIEMYDAESNTPIVANTTTILENLGQVSYIFSDKTGTLTENVMRFQKLSLGGYVWNHDMGIRDEAPETELQTLGLMQHLQYNPETPLSERALHFILCMALCNTCLPETTDKGEIEYQAASPDELALINAARELGYVMIDRDSETIKLQRPVSGSNDDVDIGTYTILDVIEFTSDRKRMSVILGTPEGRILLLSKGADSALLPRLRLKQLVDRVAAAVNRRTNRRRSMRMDSARKMSGPASPSSIGEWSDFGLHDDHTSSEVAMLSDADIFEACFRHIEDFASEGLRTLLFSYRYIEEADYVAWKREYHEAETSLVDRQARIDSVAEKIELELELAGITAIEDKLQDGVPETIDKLRRANIKVWMLTGDKRETAINIGHSAKICQPFSDIFILDASAEGPHIDETMDGVLREVKEGAIEHSVVVIDGLTLTEVENSKASKDLFYDLLTRVDAVICCRASPAQKAVVVQCIRDKVPGSLTLAIGDGANDVAMIQASHVGIGISGKEGLQAARISDYSIAQFRFLQRLLLVHGRWNYVRTSKYILGTFWKEIVFYLNQALFARYNAYTGTSLFESASLTVFNALFTLLAVVLMGVFEQDLSAETLLAFPELYVLGQQDKGLNFVKYFGWMVLGAAEALVIFFTVFAAYSPIYSDDDTTIFPIGNAVFTAVVIFINIKMLLVEMHHKTWIVLGGFLITITGWFVWNLFLALVYHRSIGPYTVRGSFIHGFGRVPKWWLAVIAALMAALMLELIVKSIRRIYFPSDTTIMQEIEAEQRRKQSRANKRHQAERAQEEGRL</sequence>
<dbReference type="FunFam" id="3.40.50.1000:FF:000001">
    <property type="entry name" value="Phospholipid-transporting ATPase IC"/>
    <property type="match status" value="1"/>
</dbReference>
<dbReference type="NCBIfam" id="TIGR01494">
    <property type="entry name" value="ATPase_P-type"/>
    <property type="match status" value="1"/>
</dbReference>
<keyword evidence="5 16" id="KW-0479">Metal-binding</keyword>
<dbReference type="GO" id="GO:0006892">
    <property type="term" value="P:post-Golgi vesicle-mediated transport"/>
    <property type="evidence" value="ECO:0007669"/>
    <property type="project" value="TreeGrafter"/>
</dbReference>
<feature type="compositionally biased region" description="Basic residues" evidence="18">
    <location>
        <begin position="197"/>
        <end position="208"/>
    </location>
</feature>
<feature type="transmembrane region" description="Helical" evidence="17">
    <location>
        <begin position="1025"/>
        <end position="1046"/>
    </location>
</feature>
<dbReference type="SFLD" id="SFLDS00003">
    <property type="entry name" value="Haloacid_Dehalogenase"/>
    <property type="match status" value="1"/>
</dbReference>
<comment type="catalytic activity">
    <reaction evidence="12 17">
        <text>ATP + H2O + phospholipidSide 1 = ADP + phosphate + phospholipidSide 2.</text>
        <dbReference type="EC" id="7.6.2.1"/>
    </reaction>
</comment>
<feature type="binding site" evidence="15">
    <location>
        <position position="771"/>
    </location>
    <ligand>
        <name>ATP</name>
        <dbReference type="ChEBI" id="CHEBI:30616"/>
    </ligand>
</feature>
<dbReference type="Pfam" id="PF00702">
    <property type="entry name" value="Hydrolase"/>
    <property type="match status" value="1"/>
</dbReference>
<keyword evidence="9 17" id="KW-1278">Translocase</keyword>
<keyword evidence="8 16" id="KW-0460">Magnesium</keyword>
<dbReference type="AlphaFoldDB" id="A0A4P7NCI6"/>
<evidence type="ECO:0000256" key="10">
    <source>
        <dbReference type="ARBA" id="ARBA00022989"/>
    </source>
</evidence>
<dbReference type="GO" id="GO:0000287">
    <property type="term" value="F:magnesium ion binding"/>
    <property type="evidence" value="ECO:0007669"/>
    <property type="project" value="UniProtKB-UniRule"/>
</dbReference>
<feature type="transmembrane region" description="Helical" evidence="17">
    <location>
        <begin position="1170"/>
        <end position="1194"/>
    </location>
</feature>
<feature type="transmembrane region" description="Helical" evidence="17">
    <location>
        <begin position="1141"/>
        <end position="1158"/>
    </location>
</feature>
<keyword evidence="6 15" id="KW-0547">Nucleotide-binding</keyword>
<evidence type="ECO:0000256" key="7">
    <source>
        <dbReference type="ARBA" id="ARBA00022840"/>
    </source>
</evidence>
<protein>
    <recommendedName>
        <fullName evidence="17">Phospholipid-transporting ATPase</fullName>
        <ecNumber evidence="17">7.6.2.1</ecNumber>
    </recommendedName>
</protein>
<dbReference type="InterPro" id="IPR001757">
    <property type="entry name" value="P_typ_ATPase"/>
</dbReference>
<dbReference type="SFLD" id="SFLDF00027">
    <property type="entry name" value="p-type_atpase"/>
    <property type="match status" value="1"/>
</dbReference>
<feature type="domain" description="P-type ATPase N-terminal" evidence="20">
    <location>
        <begin position="88"/>
        <end position="146"/>
    </location>
</feature>
<evidence type="ECO:0000256" key="11">
    <source>
        <dbReference type="ARBA" id="ARBA00023136"/>
    </source>
</evidence>
<dbReference type="GO" id="GO:0016887">
    <property type="term" value="F:ATP hydrolysis activity"/>
    <property type="evidence" value="ECO:0007669"/>
    <property type="project" value="InterPro"/>
</dbReference>
<feature type="binding site" evidence="16">
    <location>
        <position position="972"/>
    </location>
    <ligand>
        <name>Mg(2+)</name>
        <dbReference type="ChEBI" id="CHEBI:18420"/>
    </ligand>
</feature>
<feature type="binding site" evidence="16">
    <location>
        <position position="968"/>
    </location>
    <ligand>
        <name>Mg(2+)</name>
        <dbReference type="ChEBI" id="CHEBI:18420"/>
    </ligand>
</feature>
<evidence type="ECO:0000256" key="2">
    <source>
        <dbReference type="ARBA" id="ARBA00004308"/>
    </source>
</evidence>
<dbReference type="VEuPathDB" id="FungiDB:M_BR32_EuGene_00046421"/>
<feature type="binding site" evidence="15">
    <location>
        <position position="852"/>
    </location>
    <ligand>
        <name>ATP</name>
        <dbReference type="ChEBI" id="CHEBI:30616"/>
    </ligand>
</feature>
<evidence type="ECO:0000259" key="20">
    <source>
        <dbReference type="Pfam" id="PF16209"/>
    </source>
</evidence>
<feature type="binding site" evidence="16">
    <location>
        <position position="520"/>
    </location>
    <ligand>
        <name>Mg(2+)</name>
        <dbReference type="ChEBI" id="CHEBI:18420"/>
    </ligand>
</feature>
<feature type="active site" description="4-aspartylphosphate intermediate" evidence="14">
    <location>
        <position position="518"/>
    </location>
</feature>
<feature type="binding site" evidence="15">
    <location>
        <position position="520"/>
    </location>
    <ligand>
        <name>ATP</name>
        <dbReference type="ChEBI" id="CHEBI:30616"/>
    </ligand>
</feature>
<dbReference type="GO" id="GO:0005802">
    <property type="term" value="C:trans-Golgi network"/>
    <property type="evidence" value="ECO:0007669"/>
    <property type="project" value="TreeGrafter"/>
</dbReference>
<evidence type="ECO:0000256" key="4">
    <source>
        <dbReference type="ARBA" id="ARBA00022692"/>
    </source>
</evidence>
<dbReference type="SUPFAM" id="SSF81665">
    <property type="entry name" value="Calcium ATPase, transmembrane domain M"/>
    <property type="match status" value="1"/>
</dbReference>
<dbReference type="GO" id="GO:0140326">
    <property type="term" value="F:ATPase-coupled intramembrane lipid transporter activity"/>
    <property type="evidence" value="ECO:0007669"/>
    <property type="project" value="UniProtKB-EC"/>
</dbReference>
<dbReference type="PANTHER" id="PTHR24092">
    <property type="entry name" value="PROBABLE PHOSPHOLIPID-TRANSPORTING ATPASE"/>
    <property type="match status" value="1"/>
</dbReference>
<evidence type="ECO:0000256" key="16">
    <source>
        <dbReference type="PIRSR" id="PIRSR606539-3"/>
    </source>
</evidence>
<keyword evidence="4 17" id="KW-0812">Transmembrane</keyword>
<evidence type="ECO:0000313" key="22">
    <source>
        <dbReference type="EMBL" id="QBZ59146.1"/>
    </source>
</evidence>
<dbReference type="InterPro" id="IPR036412">
    <property type="entry name" value="HAD-like_sf"/>
</dbReference>
<proteinExistence type="inferred from homology"/>
<feature type="transmembrane region" description="Helical" evidence="17">
    <location>
        <begin position="1217"/>
        <end position="1235"/>
    </location>
</feature>
<dbReference type="PRINTS" id="PR00119">
    <property type="entry name" value="CATATPASE"/>
</dbReference>
<reference evidence="22 23" key="1">
    <citation type="journal article" date="2019" name="Mol. Biol. Evol.">
        <title>Blast fungal genomes show frequent chromosomal changes, gene gains and losses, and effector gene turnover.</title>
        <authorList>
            <person name="Gomez Luciano L.B."/>
            <person name="Jason Tsai I."/>
            <person name="Chuma I."/>
            <person name="Tosa Y."/>
            <person name="Chen Y.H."/>
            <person name="Li J.Y."/>
            <person name="Li M.Y."/>
            <person name="Jade Lu M.Y."/>
            <person name="Nakayashiki H."/>
            <person name="Li W.H."/>
        </authorList>
    </citation>
    <scope>NUCLEOTIDE SEQUENCE [LARGE SCALE GENOMIC DNA]</scope>
    <source>
        <strain evidence="22">MZ5-1-6</strain>
    </source>
</reference>
<dbReference type="InterPro" id="IPR032631">
    <property type="entry name" value="P-type_ATPase_N"/>
</dbReference>
<evidence type="ECO:0000256" key="17">
    <source>
        <dbReference type="RuleBase" id="RU362033"/>
    </source>
</evidence>
<organism evidence="22 23">
    <name type="scientific">Pyricularia oryzae</name>
    <name type="common">Rice blast fungus</name>
    <name type="synonym">Magnaporthe oryzae</name>
    <dbReference type="NCBI Taxonomy" id="318829"/>
    <lineage>
        <taxon>Eukaryota</taxon>
        <taxon>Fungi</taxon>
        <taxon>Dikarya</taxon>
        <taxon>Ascomycota</taxon>
        <taxon>Pezizomycotina</taxon>
        <taxon>Sordariomycetes</taxon>
        <taxon>Sordariomycetidae</taxon>
        <taxon>Magnaporthales</taxon>
        <taxon>Pyriculariaceae</taxon>
        <taxon>Pyricularia</taxon>
    </lineage>
</organism>
<feature type="binding site" evidence="16">
    <location>
        <position position="518"/>
    </location>
    <ligand>
        <name>Mg(2+)</name>
        <dbReference type="ChEBI" id="CHEBI:18420"/>
    </ligand>
</feature>
<feature type="transmembrane region" description="Helical" evidence="17">
    <location>
        <begin position="114"/>
        <end position="135"/>
    </location>
</feature>
<feature type="region of interest" description="Disordered" evidence="18">
    <location>
        <begin position="197"/>
        <end position="250"/>
    </location>
</feature>
<feature type="transmembrane region" description="Helical" evidence="17">
    <location>
        <begin position="141"/>
        <end position="159"/>
    </location>
</feature>
<dbReference type="SUPFAM" id="SSF56784">
    <property type="entry name" value="HAD-like"/>
    <property type="match status" value="1"/>
</dbReference>
<dbReference type="InterPro" id="IPR044492">
    <property type="entry name" value="P_typ_ATPase_HD_dom"/>
</dbReference>
<dbReference type="Pfam" id="PF16212">
    <property type="entry name" value="PhoLip_ATPase_C"/>
    <property type="match status" value="1"/>
</dbReference>
<feature type="region of interest" description="Disordered" evidence="18">
    <location>
        <begin position="1256"/>
        <end position="1279"/>
    </location>
</feature>
<dbReference type="InterPro" id="IPR032630">
    <property type="entry name" value="P_typ_ATPase_c"/>
</dbReference>
<evidence type="ECO:0000256" key="5">
    <source>
        <dbReference type="ARBA" id="ARBA00022723"/>
    </source>
</evidence>
<feature type="binding site" evidence="15">
    <location>
        <position position="851"/>
    </location>
    <ligand>
        <name>ATP</name>
        <dbReference type="ChEBI" id="CHEBI:30616"/>
    </ligand>
</feature>
<dbReference type="GO" id="GO:0005524">
    <property type="term" value="F:ATP binding"/>
    <property type="evidence" value="ECO:0007669"/>
    <property type="project" value="UniProtKB-UniRule"/>
</dbReference>
<keyword evidence="10 17" id="KW-1133">Transmembrane helix</keyword>
<dbReference type="FunFam" id="3.40.50.1000:FF:000172">
    <property type="entry name" value="Phospholipid-transporting ATPase"/>
    <property type="match status" value="1"/>
</dbReference>
<dbReference type="SFLD" id="SFLDG00002">
    <property type="entry name" value="C1.7:_P-type_atpase_like"/>
    <property type="match status" value="1"/>
</dbReference>
<dbReference type="InterPro" id="IPR008250">
    <property type="entry name" value="ATPase_P-typ_transduc_dom_A_sf"/>
</dbReference>
<dbReference type="NCBIfam" id="TIGR01652">
    <property type="entry name" value="ATPase-Plipid"/>
    <property type="match status" value="2"/>
</dbReference>
<comment type="catalytic activity">
    <reaction evidence="13">
        <text>a 1,2-diacyl-sn-glycero-3-phosphoethanolamine(out) + ATP + H2O = a 1,2-diacyl-sn-glycero-3-phosphoethanolamine(in) + ADP + phosphate + H(+)</text>
        <dbReference type="Rhea" id="RHEA:66132"/>
        <dbReference type="ChEBI" id="CHEBI:15377"/>
        <dbReference type="ChEBI" id="CHEBI:15378"/>
        <dbReference type="ChEBI" id="CHEBI:30616"/>
        <dbReference type="ChEBI" id="CHEBI:43474"/>
        <dbReference type="ChEBI" id="CHEBI:64612"/>
        <dbReference type="ChEBI" id="CHEBI:456216"/>
    </reaction>
    <physiologicalReaction direction="left-to-right" evidence="13">
        <dbReference type="Rhea" id="RHEA:66133"/>
    </physiologicalReaction>
</comment>
<evidence type="ECO:0000313" key="23">
    <source>
        <dbReference type="Proteomes" id="UP000294847"/>
    </source>
</evidence>
<evidence type="ECO:0000256" key="12">
    <source>
        <dbReference type="ARBA" id="ARBA00034036"/>
    </source>
</evidence>
<dbReference type="Proteomes" id="UP000294847">
    <property type="component" value="Chromosome 3"/>
</dbReference>
<comment type="similarity">
    <text evidence="3 17">Belongs to the cation transport ATPase (P-type) (TC 3.A.3) family. Type IV subfamily.</text>
</comment>
<dbReference type="GO" id="GO:0045332">
    <property type="term" value="P:phospholipid translocation"/>
    <property type="evidence" value="ECO:0007669"/>
    <property type="project" value="TreeGrafter"/>
</dbReference>
<evidence type="ECO:0000256" key="13">
    <source>
        <dbReference type="ARBA" id="ARBA00049128"/>
    </source>
</evidence>
<dbReference type="InterPro" id="IPR023298">
    <property type="entry name" value="ATPase_P-typ_TM_dom_sf"/>
</dbReference>